<reference evidence="3 4" key="1">
    <citation type="submission" date="2018-10" db="EMBL/GenBank/DDBJ databases">
        <title>Improved assembly of the deer mouse Peromyscus maniculatus genome.</title>
        <authorList>
            <person name="Lassance J.-M."/>
            <person name="Hoekstra H.E."/>
        </authorList>
    </citation>
    <scope>NUCLEOTIDE SEQUENCE [LARGE SCALE GENOMIC DNA]</scope>
</reference>
<dbReference type="GO" id="GO:0005739">
    <property type="term" value="C:mitochondrion"/>
    <property type="evidence" value="ECO:0007669"/>
    <property type="project" value="TreeGrafter"/>
</dbReference>
<evidence type="ECO:0000313" key="3">
    <source>
        <dbReference type="Ensembl" id="ENSPEMP00000036901.1"/>
    </source>
</evidence>
<evidence type="ECO:0000259" key="2">
    <source>
        <dbReference type="Pfam" id="PF15783"/>
    </source>
</evidence>
<dbReference type="InterPro" id="IPR038891">
    <property type="entry name" value="FSIP2"/>
</dbReference>
<dbReference type="Ensembl" id="ENSPEMT00000037396.1">
    <property type="protein sequence ID" value="ENSPEMP00000036901.1"/>
    <property type="gene ID" value="ENSPEMG00000031148.1"/>
</dbReference>
<keyword evidence="4" id="KW-1185">Reference proteome</keyword>
<reference evidence="3" key="2">
    <citation type="submission" date="2025-08" db="UniProtKB">
        <authorList>
            <consortium name="Ensembl"/>
        </authorList>
    </citation>
    <scope>IDENTIFICATION</scope>
</reference>
<dbReference type="PANTHER" id="PTHR21856">
    <property type="entry name" value="FIBROUS SHEATH-INTERACTING PROTEIN 2"/>
    <property type="match status" value="1"/>
</dbReference>
<protein>
    <recommendedName>
        <fullName evidence="2">Fibrous sheath-interacting protein 2 C-terminal domain-containing protein</fullName>
    </recommendedName>
</protein>
<evidence type="ECO:0000313" key="4">
    <source>
        <dbReference type="Proteomes" id="UP000694547"/>
    </source>
</evidence>
<dbReference type="Pfam" id="PF15783">
    <property type="entry name" value="FSIP2"/>
    <property type="match status" value="1"/>
</dbReference>
<dbReference type="AlphaFoldDB" id="A0A8C8W7J6"/>
<feature type="region of interest" description="Disordered" evidence="1">
    <location>
        <begin position="1"/>
        <end position="27"/>
    </location>
</feature>
<dbReference type="GeneTree" id="ENSGT00680000100018"/>
<dbReference type="InterPro" id="IPR031554">
    <property type="entry name" value="FSIP2_C"/>
</dbReference>
<feature type="domain" description="Fibrous sheath-interacting protein 2 C-terminal" evidence="2">
    <location>
        <begin position="346"/>
        <end position="644"/>
    </location>
</feature>
<accession>A0A8C8W7J6</accession>
<sequence length="660" mass="73376">MVNKLIFTSSPETETFNRTPDASGDQNQRELYDTALKLIDSMFKEFSDPETKVFRTDKGNKISSQAIKDSSTNTVPPGLKEATTEEPSSSMNIKNVDKLPHEHKTVEQSSSDKIPSINRMLSIEKSVVNKIVHSCVCDVLKECTSQESVCKTINNNRENLAKRLTSTVINEIFQHQLNLIFSDEIPASGCVPLESKDVEEKFQKAVQTASKECNTASKECQTSSPYTIKLPFKFLDDVISALLAKVFSKLSNAKTKISQQNFLTQLDFLKMKLVSVVAAEIAKNEDLNIQYVDFLHPNDDEIIQLVVQTIYNNLLPQFGSQETIQNCVVSGCKFLSKTIVDLVLREPPRPRKLSYNIIEAIAVKFLSKLLSGFPKVHTERTKSQETEMQKITSKILKSIQECFSKSKIKVVQPAKESEPVPVADNATIDKVVNSVYGNLLKQSGSPTSVLEDLMGKSNDLSDIIGSSMVKEISNSEFQPQAEEELSSSELALEAVKIMEKVVKIIDELKSQEKSSSVKDLVLDSRVLEEALALFLAKLVKKPGIASKDMDSLTKPELNKIASQLTKSITAEISRSNINLVDSNPEEQSLAPENIEMISQVIESVYDNIINQSETCNEPYDIKGTKKALPKKVASLIVNGVSNVPPLRYQLYLSVFEDLSM</sequence>
<organism evidence="3 4">
    <name type="scientific">Peromyscus maniculatus bairdii</name>
    <name type="common">Prairie deer mouse</name>
    <dbReference type="NCBI Taxonomy" id="230844"/>
    <lineage>
        <taxon>Eukaryota</taxon>
        <taxon>Metazoa</taxon>
        <taxon>Chordata</taxon>
        <taxon>Craniata</taxon>
        <taxon>Vertebrata</taxon>
        <taxon>Euteleostomi</taxon>
        <taxon>Mammalia</taxon>
        <taxon>Eutheria</taxon>
        <taxon>Euarchontoglires</taxon>
        <taxon>Glires</taxon>
        <taxon>Rodentia</taxon>
        <taxon>Myomorpha</taxon>
        <taxon>Muroidea</taxon>
        <taxon>Cricetidae</taxon>
        <taxon>Neotominae</taxon>
        <taxon>Peromyscus</taxon>
    </lineage>
</organism>
<feature type="compositionally biased region" description="Polar residues" evidence="1">
    <location>
        <begin position="1"/>
        <end position="26"/>
    </location>
</feature>
<dbReference type="Proteomes" id="UP000694547">
    <property type="component" value="Chromosome 4"/>
</dbReference>
<feature type="region of interest" description="Disordered" evidence="1">
    <location>
        <begin position="67"/>
        <end position="92"/>
    </location>
</feature>
<proteinExistence type="predicted"/>
<reference evidence="3" key="3">
    <citation type="submission" date="2025-09" db="UniProtKB">
        <authorList>
            <consortium name="Ensembl"/>
        </authorList>
    </citation>
    <scope>IDENTIFICATION</scope>
</reference>
<name>A0A8C8W7J6_PERMB</name>
<evidence type="ECO:0000256" key="1">
    <source>
        <dbReference type="SAM" id="MobiDB-lite"/>
    </source>
</evidence>
<dbReference type="PANTHER" id="PTHR21856:SF7">
    <property type="entry name" value="FIBROUS SHEATH-INTERACTING PROTEIN 2"/>
    <property type="match status" value="1"/>
</dbReference>